<protein>
    <submittedName>
        <fullName evidence="2">Aminotransferase like protein</fullName>
    </submittedName>
</protein>
<dbReference type="PANTHER" id="PTHR43094:SF1">
    <property type="entry name" value="AMINOTRANSFERASE CLASS-III"/>
    <property type="match status" value="1"/>
</dbReference>
<dbReference type="EMBL" id="JAEMWZ010000399">
    <property type="protein sequence ID" value="KAG7119438.1"/>
    <property type="molecule type" value="Genomic_DNA"/>
</dbReference>
<dbReference type="InterPro" id="IPR005814">
    <property type="entry name" value="Aminotrans_3"/>
</dbReference>
<evidence type="ECO:0000256" key="1">
    <source>
        <dbReference type="ARBA" id="ARBA00008954"/>
    </source>
</evidence>
<dbReference type="GO" id="GO:0005829">
    <property type="term" value="C:cytosol"/>
    <property type="evidence" value="ECO:0007669"/>
    <property type="project" value="TreeGrafter"/>
</dbReference>
<dbReference type="GO" id="GO:0008483">
    <property type="term" value="F:transaminase activity"/>
    <property type="evidence" value="ECO:0007669"/>
    <property type="project" value="UniProtKB-KW"/>
</dbReference>
<evidence type="ECO:0000313" key="3">
    <source>
        <dbReference type="Proteomes" id="UP000689129"/>
    </source>
</evidence>
<dbReference type="Pfam" id="PF00202">
    <property type="entry name" value="Aminotran_3"/>
    <property type="match status" value="1"/>
</dbReference>
<comment type="caution">
    <text evidence="2">The sequence shown here is derived from an EMBL/GenBank/DDBJ whole genome shotgun (WGS) entry which is preliminary data.</text>
</comment>
<keyword evidence="2" id="KW-0032">Aminotransferase</keyword>
<name>A0A8I3AL72_VERLO</name>
<organism evidence="2 3">
    <name type="scientific">Verticillium longisporum</name>
    <name type="common">Verticillium dahliae var. longisporum</name>
    <dbReference type="NCBI Taxonomy" id="100787"/>
    <lineage>
        <taxon>Eukaryota</taxon>
        <taxon>Fungi</taxon>
        <taxon>Dikarya</taxon>
        <taxon>Ascomycota</taxon>
        <taxon>Pezizomycotina</taxon>
        <taxon>Sordariomycetes</taxon>
        <taxon>Hypocreomycetidae</taxon>
        <taxon>Glomerellales</taxon>
        <taxon>Plectosphaerellaceae</taxon>
        <taxon>Verticillium</taxon>
    </lineage>
</organism>
<comment type="similarity">
    <text evidence="1">Belongs to the class-III pyridoxal-phosphate-dependent aminotransferase family.</text>
</comment>
<accession>A0A8I3AL72</accession>
<dbReference type="OrthoDB" id="5419315at2759"/>
<sequence>MKAVCEKYGALLILDEVMCGMGRTGTLHAWQDEGVAPDLQTIGKGLGGGYRPVAGLLISRRIVDVLENGSGIFVHGHTYQAHLSACAAALEVQRIVVSDNLLENVRDKGSRLSRQLRSNLDSHAHVGDIRGKGLFWGVEFVFDRRTKDPFPRHAQIAARLSDLALTEPYGITVYPGAGTVDGYSGDHIILAPPYTITDSDVDLLVESVTKLIRHFFHYEINLPEKSRDS</sequence>
<proteinExistence type="inferred from homology"/>
<gene>
    <name evidence="2" type="ORF">HYQ45_015069</name>
</gene>
<keyword evidence="2" id="KW-0808">Transferase</keyword>
<dbReference type="GO" id="GO:0030170">
    <property type="term" value="F:pyridoxal phosphate binding"/>
    <property type="evidence" value="ECO:0007669"/>
    <property type="project" value="InterPro"/>
</dbReference>
<reference evidence="2" key="1">
    <citation type="journal article" date="2021" name="Mol. Plant Pathol.">
        <title>A 20-kb lineage-specific genomic region tames virulence in pathogenic amphidiploid Verticillium longisporum.</title>
        <authorList>
            <person name="Harting R."/>
            <person name="Starke J."/>
            <person name="Kusch H."/>
            <person name="Poggeler S."/>
            <person name="Maurus I."/>
            <person name="Schluter R."/>
            <person name="Landesfeind M."/>
            <person name="Bulla I."/>
            <person name="Nowrousian M."/>
            <person name="de Jonge R."/>
            <person name="Stahlhut G."/>
            <person name="Hoff K.J."/>
            <person name="Asshauer K.P."/>
            <person name="Thurmer A."/>
            <person name="Stanke M."/>
            <person name="Daniel R."/>
            <person name="Morgenstern B."/>
            <person name="Thomma B.P.H.J."/>
            <person name="Kronstad J.W."/>
            <person name="Braus-Stromeyer S.A."/>
            <person name="Braus G.H."/>
        </authorList>
    </citation>
    <scope>NUCLEOTIDE SEQUENCE</scope>
    <source>
        <strain evidence="2">Vl32</strain>
    </source>
</reference>
<dbReference type="AlphaFoldDB" id="A0A8I3AL72"/>
<dbReference type="Proteomes" id="UP000689129">
    <property type="component" value="Unassembled WGS sequence"/>
</dbReference>
<evidence type="ECO:0000313" key="2">
    <source>
        <dbReference type="EMBL" id="KAG7119438.1"/>
    </source>
</evidence>
<dbReference type="PANTHER" id="PTHR43094">
    <property type="entry name" value="AMINOTRANSFERASE"/>
    <property type="match status" value="1"/>
</dbReference>